<protein>
    <submittedName>
        <fullName evidence="1">Uncharacterized protein</fullName>
    </submittedName>
</protein>
<proteinExistence type="predicted"/>
<name>I7MD47_TETTS</name>
<dbReference type="GeneID" id="7830664"/>
<dbReference type="Proteomes" id="UP000009168">
    <property type="component" value="Unassembled WGS sequence"/>
</dbReference>
<accession>I7MD47</accession>
<dbReference type="AlphaFoldDB" id="I7MD47"/>
<sequence>MLQQKAQIEIQMKSIFQNTSDLLRDVKMSDLKKQKLEKCESLDMIAGIIYCLKDIPPLNLNYLDNNQDLKYINEYVTFKIMESFSAFNATVLNYYNLIKYVKDDTFLKQAERIYKIYENPHLNTSFVQSFKPVEAFLYSLFKDMIQYYRLQKQYNLLV</sequence>
<reference evidence="2" key="1">
    <citation type="journal article" date="2006" name="PLoS Biol.">
        <title>Macronuclear genome sequence of the ciliate Tetrahymena thermophila, a model eukaryote.</title>
        <authorList>
            <person name="Eisen J.A."/>
            <person name="Coyne R.S."/>
            <person name="Wu M."/>
            <person name="Wu D."/>
            <person name="Thiagarajan M."/>
            <person name="Wortman J.R."/>
            <person name="Badger J.H."/>
            <person name="Ren Q."/>
            <person name="Amedeo P."/>
            <person name="Jones K.M."/>
            <person name="Tallon L.J."/>
            <person name="Delcher A.L."/>
            <person name="Salzberg S.L."/>
            <person name="Silva J.C."/>
            <person name="Haas B.J."/>
            <person name="Majoros W.H."/>
            <person name="Farzad M."/>
            <person name="Carlton J.M."/>
            <person name="Smith R.K. Jr."/>
            <person name="Garg J."/>
            <person name="Pearlman R.E."/>
            <person name="Karrer K.M."/>
            <person name="Sun L."/>
            <person name="Manning G."/>
            <person name="Elde N.C."/>
            <person name="Turkewitz A.P."/>
            <person name="Asai D.J."/>
            <person name="Wilkes D.E."/>
            <person name="Wang Y."/>
            <person name="Cai H."/>
            <person name="Collins K."/>
            <person name="Stewart B.A."/>
            <person name="Lee S.R."/>
            <person name="Wilamowska K."/>
            <person name="Weinberg Z."/>
            <person name="Ruzzo W.L."/>
            <person name="Wloga D."/>
            <person name="Gaertig J."/>
            <person name="Frankel J."/>
            <person name="Tsao C.-C."/>
            <person name="Gorovsky M.A."/>
            <person name="Keeling P.J."/>
            <person name="Waller R.F."/>
            <person name="Patron N.J."/>
            <person name="Cherry J.M."/>
            <person name="Stover N.A."/>
            <person name="Krieger C.J."/>
            <person name="del Toro C."/>
            <person name="Ryder H.F."/>
            <person name="Williamson S.C."/>
            <person name="Barbeau R.A."/>
            <person name="Hamilton E.P."/>
            <person name="Orias E."/>
        </authorList>
    </citation>
    <scope>NUCLEOTIDE SEQUENCE [LARGE SCALE GENOMIC DNA]</scope>
    <source>
        <strain evidence="2">SB210</strain>
    </source>
</reference>
<dbReference type="KEGG" id="tet:TTHERM_00442370"/>
<gene>
    <name evidence="1" type="ORF">TTHERM_00442370</name>
</gene>
<dbReference type="InParanoid" id="I7MD47"/>
<keyword evidence="2" id="KW-1185">Reference proteome</keyword>
<organism evidence="1 2">
    <name type="scientific">Tetrahymena thermophila (strain SB210)</name>
    <dbReference type="NCBI Taxonomy" id="312017"/>
    <lineage>
        <taxon>Eukaryota</taxon>
        <taxon>Sar</taxon>
        <taxon>Alveolata</taxon>
        <taxon>Ciliophora</taxon>
        <taxon>Intramacronucleata</taxon>
        <taxon>Oligohymenophorea</taxon>
        <taxon>Hymenostomatida</taxon>
        <taxon>Tetrahymenina</taxon>
        <taxon>Tetrahymenidae</taxon>
        <taxon>Tetrahymena</taxon>
    </lineage>
</organism>
<dbReference type="EMBL" id="GG662665">
    <property type="protein sequence ID" value="EAR85487.2"/>
    <property type="molecule type" value="Genomic_DNA"/>
</dbReference>
<evidence type="ECO:0000313" key="2">
    <source>
        <dbReference type="Proteomes" id="UP000009168"/>
    </source>
</evidence>
<dbReference type="RefSeq" id="XP_001033150.2">
    <property type="nucleotide sequence ID" value="XM_001033150.2"/>
</dbReference>
<evidence type="ECO:0000313" key="1">
    <source>
        <dbReference type="EMBL" id="EAR85487.2"/>
    </source>
</evidence>